<dbReference type="HAMAP" id="MF_00487">
    <property type="entry name" value="Malate_dehydrog_3"/>
    <property type="match status" value="1"/>
</dbReference>
<organism evidence="12 13">
    <name type="scientific">Nostoc sphaeroides CCNUC1</name>
    <dbReference type="NCBI Taxonomy" id="2653204"/>
    <lineage>
        <taxon>Bacteria</taxon>
        <taxon>Bacillati</taxon>
        <taxon>Cyanobacteriota</taxon>
        <taxon>Cyanophyceae</taxon>
        <taxon>Nostocales</taxon>
        <taxon>Nostocaceae</taxon>
        <taxon>Nostoc</taxon>
    </lineage>
</organism>
<comment type="function">
    <text evidence="6">Catalyzes the reversible oxidation of malate to oxaloacetate.</text>
</comment>
<proteinExistence type="inferred from homology"/>
<evidence type="ECO:0000256" key="5">
    <source>
        <dbReference type="ARBA" id="ARBA00049258"/>
    </source>
</evidence>
<comment type="catalytic activity">
    <reaction evidence="5">
        <text>(S)-lactate + NAD(+) = pyruvate + NADH + H(+)</text>
        <dbReference type="Rhea" id="RHEA:23444"/>
        <dbReference type="ChEBI" id="CHEBI:15361"/>
        <dbReference type="ChEBI" id="CHEBI:15378"/>
        <dbReference type="ChEBI" id="CHEBI:16651"/>
        <dbReference type="ChEBI" id="CHEBI:57540"/>
        <dbReference type="ChEBI" id="CHEBI:57945"/>
        <dbReference type="EC" id="1.1.1.27"/>
    </reaction>
</comment>
<dbReference type="EC" id="1.1.1.37" evidence="6"/>
<evidence type="ECO:0000256" key="7">
    <source>
        <dbReference type="PIRSR" id="PIRSR000102-1"/>
    </source>
</evidence>
<dbReference type="GO" id="GO:0006099">
    <property type="term" value="P:tricarboxylic acid cycle"/>
    <property type="evidence" value="ECO:0007669"/>
    <property type="project" value="UniProtKB-UniRule"/>
</dbReference>
<dbReference type="KEGG" id="nsh:GXM_03135"/>
<dbReference type="InterPro" id="IPR015955">
    <property type="entry name" value="Lactate_DH/Glyco_Ohase_4_C"/>
</dbReference>
<protein>
    <recommendedName>
        <fullName evidence="6">Malate dehydrogenase</fullName>
        <ecNumber evidence="6">1.1.1.37</ecNumber>
    </recommendedName>
</protein>
<keyword evidence="4 6" id="KW-0520">NAD</keyword>
<feature type="binding site" evidence="6 9">
    <location>
        <position position="108"/>
    </location>
    <ligand>
        <name>NAD(+)</name>
        <dbReference type="ChEBI" id="CHEBI:57540"/>
    </ligand>
</feature>
<dbReference type="AlphaFoldDB" id="A0A5P8VYZ7"/>
<feature type="binding site" evidence="6 9">
    <location>
        <begin position="22"/>
        <end position="27"/>
    </location>
    <ligand>
        <name>NAD(+)</name>
        <dbReference type="ChEBI" id="CHEBI:57540"/>
    </ligand>
</feature>
<dbReference type="Gene3D" id="3.90.110.10">
    <property type="entry name" value="Lactate dehydrogenase/glycoside hydrolase, family 4, C-terminal"/>
    <property type="match status" value="1"/>
</dbReference>
<comment type="similarity">
    <text evidence="1">Belongs to the LDH/MDH superfamily. LDH family.</text>
</comment>
<dbReference type="InterPro" id="IPR001557">
    <property type="entry name" value="L-lactate/malate_DH"/>
</dbReference>
<dbReference type="CDD" id="cd01339">
    <property type="entry name" value="LDH-like_MDH"/>
    <property type="match status" value="1"/>
</dbReference>
<dbReference type="PIRSF" id="PIRSF000102">
    <property type="entry name" value="Lac_mal_DH"/>
    <property type="match status" value="1"/>
</dbReference>
<evidence type="ECO:0000256" key="9">
    <source>
        <dbReference type="PIRSR" id="PIRSR000102-3"/>
    </source>
</evidence>
<keyword evidence="3 6" id="KW-0560">Oxidoreductase</keyword>
<dbReference type="Gene3D" id="3.40.50.720">
    <property type="entry name" value="NAD(P)-binding Rossmann-like Domain"/>
    <property type="match status" value="1"/>
</dbReference>
<evidence type="ECO:0000256" key="3">
    <source>
        <dbReference type="ARBA" id="ARBA00023002"/>
    </source>
</evidence>
<dbReference type="InterPro" id="IPR036291">
    <property type="entry name" value="NAD(P)-bd_dom_sf"/>
</dbReference>
<dbReference type="InterPro" id="IPR001236">
    <property type="entry name" value="Lactate/malate_DH_N"/>
</dbReference>
<dbReference type="GO" id="GO:0004459">
    <property type="term" value="F:L-lactate dehydrogenase (NAD+) activity"/>
    <property type="evidence" value="ECO:0007669"/>
    <property type="project" value="UniProtKB-EC"/>
</dbReference>
<dbReference type="FunFam" id="3.90.110.10:FF:000004">
    <property type="entry name" value="Malate dehydrogenase"/>
    <property type="match status" value="1"/>
</dbReference>
<comment type="similarity">
    <text evidence="6">Belongs to the LDH/MDH superfamily. MDH type 3 family.</text>
</comment>
<evidence type="ECO:0000256" key="6">
    <source>
        <dbReference type="HAMAP-Rule" id="MF_00487"/>
    </source>
</evidence>
<dbReference type="PRINTS" id="PR00086">
    <property type="entry name" value="LLDHDRGNASE"/>
</dbReference>
<reference evidence="12 13" key="1">
    <citation type="submission" date="2019-10" db="EMBL/GenBank/DDBJ databases">
        <title>Genomic and transcriptomic insights into the perfect genentic adaptation of a filamentous nitrogen-fixing cyanobacterium to rice fields.</title>
        <authorList>
            <person name="Chen Z."/>
        </authorList>
    </citation>
    <scope>NUCLEOTIDE SEQUENCE [LARGE SCALE GENOMIC DNA]</scope>
    <source>
        <strain evidence="12">CCNUC1</strain>
    </source>
</reference>
<feature type="domain" description="Lactate/malate dehydrogenase N-terminal" evidence="10">
    <location>
        <begin position="17"/>
        <end position="155"/>
    </location>
</feature>
<evidence type="ECO:0000256" key="1">
    <source>
        <dbReference type="ARBA" id="ARBA00006054"/>
    </source>
</evidence>
<dbReference type="GO" id="GO:0006089">
    <property type="term" value="P:lactate metabolic process"/>
    <property type="evidence" value="ECO:0007669"/>
    <property type="project" value="TreeGrafter"/>
</dbReference>
<feature type="binding site" evidence="6 9">
    <location>
        <begin position="131"/>
        <end position="133"/>
    </location>
    <ligand>
        <name>NAD(+)</name>
        <dbReference type="ChEBI" id="CHEBI:57540"/>
    </ligand>
</feature>
<evidence type="ECO:0000259" key="11">
    <source>
        <dbReference type="Pfam" id="PF02866"/>
    </source>
</evidence>
<dbReference type="Pfam" id="PF02866">
    <property type="entry name" value="Ldh_1_C"/>
    <property type="match status" value="1"/>
</dbReference>
<evidence type="ECO:0000313" key="13">
    <source>
        <dbReference type="Proteomes" id="UP000326678"/>
    </source>
</evidence>
<evidence type="ECO:0000259" key="10">
    <source>
        <dbReference type="Pfam" id="PF00056"/>
    </source>
</evidence>
<dbReference type="InterPro" id="IPR022383">
    <property type="entry name" value="Lactate/malate_DH_C"/>
</dbReference>
<dbReference type="InterPro" id="IPR011275">
    <property type="entry name" value="Malate_DH_type3"/>
</dbReference>
<dbReference type="SUPFAM" id="SSF56327">
    <property type="entry name" value="LDH C-terminal domain-like"/>
    <property type="match status" value="1"/>
</dbReference>
<feature type="binding site" evidence="6 8">
    <location>
        <position position="133"/>
    </location>
    <ligand>
        <name>substrate</name>
    </ligand>
</feature>
<feature type="binding site" evidence="6 9">
    <location>
        <position position="46"/>
    </location>
    <ligand>
        <name>NAD(+)</name>
        <dbReference type="ChEBI" id="CHEBI:57540"/>
    </ligand>
</feature>
<evidence type="ECO:0000256" key="4">
    <source>
        <dbReference type="ARBA" id="ARBA00023027"/>
    </source>
</evidence>
<dbReference type="PANTHER" id="PTHR43128">
    <property type="entry name" value="L-2-HYDROXYCARBOXYLATE DEHYDROGENASE (NAD(P)(+))"/>
    <property type="match status" value="1"/>
</dbReference>
<accession>A0A5P8VYZ7</accession>
<keyword evidence="2 6" id="KW-0816">Tricarboxylic acid cycle</keyword>
<dbReference type="NCBIfam" id="TIGR01763">
    <property type="entry name" value="MalateDH_bact"/>
    <property type="match status" value="1"/>
</dbReference>
<comment type="catalytic activity">
    <reaction evidence="6">
        <text>(S)-malate + NAD(+) = oxaloacetate + NADH + H(+)</text>
        <dbReference type="Rhea" id="RHEA:21432"/>
        <dbReference type="ChEBI" id="CHEBI:15378"/>
        <dbReference type="ChEBI" id="CHEBI:15589"/>
        <dbReference type="ChEBI" id="CHEBI:16452"/>
        <dbReference type="ChEBI" id="CHEBI:57540"/>
        <dbReference type="ChEBI" id="CHEBI:57945"/>
        <dbReference type="EC" id="1.1.1.37"/>
    </reaction>
</comment>
<feature type="active site" description="Proton acceptor" evidence="6 7">
    <location>
        <position position="188"/>
    </location>
</feature>
<dbReference type="FunFam" id="3.40.50.720:FF:000018">
    <property type="entry name" value="Malate dehydrogenase"/>
    <property type="match status" value="1"/>
</dbReference>
<feature type="binding site" evidence="6 8">
    <location>
        <position position="95"/>
    </location>
    <ligand>
        <name>substrate</name>
    </ligand>
</feature>
<evidence type="ECO:0000313" key="12">
    <source>
        <dbReference type="EMBL" id="QFS45658.1"/>
    </source>
</evidence>
<dbReference type="Pfam" id="PF00056">
    <property type="entry name" value="Ldh_1_N"/>
    <property type="match status" value="1"/>
</dbReference>
<sequence length="327" mass="34832">MIMSSSPNSPIVCNLPRVTIVGAGRVGSTLAQRVAEKNLADVVLLDIIAGMPQGLALDLMEARGIEIHNRQIIGTNNYADTSGSQIVVITAGLPRKPGMSRDDLLKTNAKIVVEAAKNAIAHSPNAIFIVVTNPLDVMTYLAWQATGLPRDRIMGMAGVLDSARFETFIALELGVLPADVKAMVLGSHGDLMVPLSRYATVNGIPITELLDVATIERLVERTRNGGAEIVELMQTGGAFFAPASATSVMVESILLNQSRLLPVAAYLEGEYGLKDVVIGVPCRLGCSGIESVLELNLSDREREGLHISAESVRKSIERSQEILGNNG</sequence>
<keyword evidence="13" id="KW-1185">Reference proteome</keyword>
<dbReference type="NCBIfam" id="NF004863">
    <property type="entry name" value="PRK06223.1"/>
    <property type="match status" value="1"/>
</dbReference>
<dbReference type="EMBL" id="CP045226">
    <property type="protein sequence ID" value="QFS45658.1"/>
    <property type="molecule type" value="Genomic_DNA"/>
</dbReference>
<dbReference type="PANTHER" id="PTHR43128:SF16">
    <property type="entry name" value="L-LACTATE DEHYDROGENASE"/>
    <property type="match status" value="1"/>
</dbReference>
<dbReference type="GO" id="GO:0030060">
    <property type="term" value="F:L-malate dehydrogenase (NAD+) activity"/>
    <property type="evidence" value="ECO:0007669"/>
    <property type="project" value="UniProtKB-UniRule"/>
</dbReference>
<dbReference type="SUPFAM" id="SSF51735">
    <property type="entry name" value="NAD(P)-binding Rossmann-fold domains"/>
    <property type="match status" value="1"/>
</dbReference>
<evidence type="ECO:0000256" key="2">
    <source>
        <dbReference type="ARBA" id="ARBA00022532"/>
    </source>
</evidence>
<gene>
    <name evidence="6" type="primary">mdh</name>
    <name evidence="12" type="ORF">GXM_03135</name>
</gene>
<feature type="binding site" evidence="6 8">
    <location>
        <position position="164"/>
    </location>
    <ligand>
        <name>substrate</name>
    </ligand>
</feature>
<name>A0A5P8VYZ7_9NOSO</name>
<feature type="domain" description="Lactate/malate dehydrogenase C-terminal" evidence="11">
    <location>
        <begin position="160"/>
        <end position="320"/>
    </location>
</feature>
<feature type="binding site" evidence="6 8">
    <location>
        <position position="101"/>
    </location>
    <ligand>
        <name>substrate</name>
    </ligand>
</feature>
<evidence type="ECO:0000256" key="8">
    <source>
        <dbReference type="PIRSR" id="PIRSR000102-2"/>
    </source>
</evidence>
<dbReference type="Proteomes" id="UP000326678">
    <property type="component" value="Chromosome Gxm1"/>
</dbReference>